<dbReference type="AlphaFoldDB" id="A0A813E1A1"/>
<feature type="compositionally biased region" description="Low complexity" evidence="2">
    <location>
        <begin position="52"/>
        <end position="61"/>
    </location>
</feature>
<accession>A0A813E1A1</accession>
<evidence type="ECO:0000256" key="2">
    <source>
        <dbReference type="SAM" id="MobiDB-lite"/>
    </source>
</evidence>
<sequence length="380" mass="42333">LALALADLLLLAMSEQPLQQHFWALERATGSKTHVCNNENHDPNHNEDQQIHQHIQNQHQDANTRQREQLLQQHVQPSQQQQQQLIELNRNNSNTTTAATQQPQIQKQQQQQQQIQQQEQQQQQQEQQQQQQQQIQFQQKLEQTLLHGEQLPQSAAVTLGALEALAGVLLSQGADSNNSNNNNKNNNNNNNNNSNNNNSAGLSRFACEDLADFAVALSSAPASCACQAALEAITCELQQRLEEEPSARRNRSLAPGSAVRLLRKLGPAEAGAVGVLGEFVLAAGRWRLWLDDGVALDAGEDDLEPLHGGGRPSRCCQGCWRLQAELWQPTGHDGRGVCQSCWEELSPHARASSHSGYLDAFRFQHKKEKEKKRVTLTATQ</sequence>
<feature type="region of interest" description="Disordered" evidence="2">
    <location>
        <begin position="175"/>
        <end position="197"/>
    </location>
</feature>
<feature type="non-terminal residue" evidence="3">
    <location>
        <position position="1"/>
    </location>
</feature>
<proteinExistence type="predicted"/>
<reference evidence="3" key="1">
    <citation type="submission" date="2021-02" db="EMBL/GenBank/DDBJ databases">
        <authorList>
            <person name="Dougan E. K."/>
            <person name="Rhodes N."/>
            <person name="Thang M."/>
            <person name="Chan C."/>
        </authorList>
    </citation>
    <scope>NUCLEOTIDE SEQUENCE</scope>
</reference>
<keyword evidence="1" id="KW-0175">Coiled coil</keyword>
<feature type="compositionally biased region" description="Basic and acidic residues" evidence="2">
    <location>
        <begin position="39"/>
        <end position="51"/>
    </location>
</feature>
<comment type="caution">
    <text evidence="3">The sequence shown here is derived from an EMBL/GenBank/DDBJ whole genome shotgun (WGS) entry which is preliminary data.</text>
</comment>
<gene>
    <name evidence="3" type="ORF">PGLA1383_LOCUS12559</name>
</gene>
<keyword evidence="4" id="KW-1185">Reference proteome</keyword>
<protein>
    <submittedName>
        <fullName evidence="3">Uncharacterized protein</fullName>
    </submittedName>
</protein>
<evidence type="ECO:0000256" key="1">
    <source>
        <dbReference type="SAM" id="Coils"/>
    </source>
</evidence>
<feature type="region of interest" description="Disordered" evidence="2">
    <location>
        <begin position="34"/>
        <end position="83"/>
    </location>
</feature>
<dbReference type="Proteomes" id="UP000654075">
    <property type="component" value="Unassembled WGS sequence"/>
</dbReference>
<organism evidence="3 4">
    <name type="scientific">Polarella glacialis</name>
    <name type="common">Dinoflagellate</name>
    <dbReference type="NCBI Taxonomy" id="89957"/>
    <lineage>
        <taxon>Eukaryota</taxon>
        <taxon>Sar</taxon>
        <taxon>Alveolata</taxon>
        <taxon>Dinophyceae</taxon>
        <taxon>Suessiales</taxon>
        <taxon>Suessiaceae</taxon>
        <taxon>Polarella</taxon>
    </lineage>
</organism>
<feature type="coiled-coil region" evidence="1">
    <location>
        <begin position="105"/>
        <end position="135"/>
    </location>
</feature>
<evidence type="ECO:0000313" key="3">
    <source>
        <dbReference type="EMBL" id="CAE8593981.1"/>
    </source>
</evidence>
<feature type="compositionally biased region" description="Low complexity" evidence="2">
    <location>
        <begin position="69"/>
        <end position="83"/>
    </location>
</feature>
<evidence type="ECO:0000313" key="4">
    <source>
        <dbReference type="Proteomes" id="UP000654075"/>
    </source>
</evidence>
<dbReference type="EMBL" id="CAJNNV010006706">
    <property type="protein sequence ID" value="CAE8593981.1"/>
    <property type="molecule type" value="Genomic_DNA"/>
</dbReference>
<feature type="non-terminal residue" evidence="3">
    <location>
        <position position="380"/>
    </location>
</feature>
<name>A0A813E1A1_POLGL</name>